<accession>A0A0B2BWJ6</accession>
<gene>
    <name evidence="1" type="ORF">PK98_03825</name>
</gene>
<reference evidence="1 2" key="1">
    <citation type="submission" date="2014-11" db="EMBL/GenBank/DDBJ databases">
        <title>Draft genome sequence of Kirrobacter mercurialis.</title>
        <authorList>
            <person name="Coil D.A."/>
            <person name="Eisen J.A."/>
        </authorList>
    </citation>
    <scope>NUCLEOTIDE SEQUENCE [LARGE SCALE GENOMIC DNA]</scope>
    <source>
        <strain evidence="1 2">Coronado</strain>
    </source>
</reference>
<dbReference type="Proteomes" id="UP000030988">
    <property type="component" value="Unassembled WGS sequence"/>
</dbReference>
<evidence type="ECO:0000313" key="1">
    <source>
        <dbReference type="EMBL" id="KHL25759.1"/>
    </source>
</evidence>
<organism evidence="1 2">
    <name type="scientific">Croceibacterium mercuriale</name>
    <dbReference type="NCBI Taxonomy" id="1572751"/>
    <lineage>
        <taxon>Bacteria</taxon>
        <taxon>Pseudomonadati</taxon>
        <taxon>Pseudomonadota</taxon>
        <taxon>Alphaproteobacteria</taxon>
        <taxon>Sphingomonadales</taxon>
        <taxon>Erythrobacteraceae</taxon>
        <taxon>Croceibacterium</taxon>
    </lineage>
</organism>
<evidence type="ECO:0000313" key="2">
    <source>
        <dbReference type="Proteomes" id="UP000030988"/>
    </source>
</evidence>
<protein>
    <submittedName>
        <fullName evidence="1">Uncharacterized protein</fullName>
    </submittedName>
</protein>
<comment type="caution">
    <text evidence="1">The sequence shown here is derived from an EMBL/GenBank/DDBJ whole genome shotgun (WGS) entry which is preliminary data.</text>
</comment>
<dbReference type="EMBL" id="JTDN01000001">
    <property type="protein sequence ID" value="KHL25759.1"/>
    <property type="molecule type" value="Genomic_DNA"/>
</dbReference>
<keyword evidence="2" id="KW-1185">Reference proteome</keyword>
<sequence length="71" mass="7539">MLSDLQVHTGIKLPAPAKTACHTFLNQAADGLYVVLVLPGIPSTAVRQPATCEPIVDLHVIKSAPCNYDDV</sequence>
<dbReference type="STRING" id="1572751.PK98_03825"/>
<proteinExistence type="predicted"/>
<dbReference type="AlphaFoldDB" id="A0A0B2BWJ6"/>
<name>A0A0B2BWJ6_9SPHN</name>